<dbReference type="ChiTaRS" id="MCM10">
    <property type="organism name" value="human"/>
</dbReference>
<dbReference type="EMBL" id="AL138764">
    <property type="status" value="NOT_ANNOTATED_CDS"/>
    <property type="molecule type" value="Genomic_DNA"/>
</dbReference>
<name>C9J600_HUMAN</name>
<reference evidence="2 3" key="1">
    <citation type="journal article" date="2001" name="Nature">
        <title>Initial sequencing and analysis of the human genome.</title>
        <authorList>
            <consortium name="International Human Genome Sequencing Consortium"/>
            <person name="Lander E.S."/>
            <person name="Linton L.M."/>
            <person name="Birren B."/>
            <person name="Nusbaum C."/>
            <person name="Zody M.C."/>
            <person name="Baldwin J."/>
            <person name="Devon K."/>
            <person name="Dewar K."/>
            <person name="Doyle M."/>
            <person name="FitzHugh W."/>
            <person name="Funke R."/>
            <person name="Gage D."/>
            <person name="Harris K."/>
            <person name="Heaford A."/>
            <person name="Howland J."/>
            <person name="Kann L."/>
            <person name="Lehoczky J."/>
            <person name="LeVine R."/>
            <person name="McEwan P."/>
            <person name="McKernan K."/>
            <person name="Meldrim J."/>
            <person name="Mesirov J.P."/>
            <person name="Miranda C."/>
            <person name="Morris W."/>
            <person name="Naylor J."/>
            <person name="Raymond C."/>
            <person name="Rosetti M."/>
            <person name="Santos R."/>
            <person name="Sheridan A."/>
            <person name="Sougnez C."/>
            <person name="Stange-Thomann N."/>
            <person name="Stojanovic N."/>
            <person name="Subramanian A."/>
            <person name="Wyman D."/>
            <person name="Rogers J."/>
            <person name="Sulston J."/>
            <person name="Ainscough R."/>
            <person name="Beck S."/>
            <person name="Bentley D."/>
            <person name="Burton J."/>
            <person name="Clee C."/>
            <person name="Carter N."/>
            <person name="Coulson A."/>
            <person name="Deadman R."/>
            <person name="Deloukas P."/>
            <person name="Dunham A."/>
            <person name="Dunham I."/>
            <person name="Durbin R."/>
            <person name="French L."/>
            <person name="Grafham D."/>
            <person name="Gregory S."/>
            <person name="Hubbard T."/>
            <person name="Humphray S."/>
            <person name="Hunt A."/>
            <person name="Jones M."/>
            <person name="Lloyd C."/>
            <person name="McMurray A."/>
            <person name="Matthews L."/>
            <person name="Mercer S."/>
            <person name="Milne S."/>
            <person name="Mullikin J.C."/>
            <person name="Mungall A."/>
            <person name="Plumb R."/>
            <person name="Ross M."/>
            <person name="Shownkeen R."/>
            <person name="Sims S."/>
            <person name="Waterston R.H."/>
            <person name="Wilson R.K."/>
            <person name="Hillier L.W."/>
            <person name="McPherson J.D."/>
            <person name="Marra M.A."/>
            <person name="Mardis E.R."/>
            <person name="Fulton L.A."/>
            <person name="Chinwalla A.T."/>
            <person name="Pepin K.H."/>
            <person name="Gish W.R."/>
            <person name="Chissoe S.L."/>
            <person name="Wendl M.C."/>
            <person name="Delehaunty K.D."/>
            <person name="Miner T.L."/>
            <person name="Delehaunty A."/>
            <person name="Kramer J.B."/>
            <person name="Cook L.L."/>
            <person name="Fulton R.S."/>
            <person name="Johnson D.L."/>
            <person name="Minx P.J."/>
            <person name="Clifton S.W."/>
            <person name="Hawkins T."/>
            <person name="Branscomb E."/>
            <person name="Predki P."/>
            <person name="Richardson P."/>
            <person name="Wenning S."/>
            <person name="Slezak T."/>
            <person name="Doggett N."/>
            <person name="Cheng J.F."/>
            <person name="Olsen A."/>
            <person name="Lucas S."/>
            <person name="Elkin C."/>
            <person name="Uberbacher E."/>
            <person name="Frazier M."/>
            <person name="Gibbs R.A."/>
            <person name="Muzny D.M."/>
            <person name="Scherer S.E."/>
            <person name="Bouck J.B."/>
            <person name="Sodergren E.J."/>
            <person name="Worley K.C."/>
            <person name="Rives C.M."/>
            <person name="Gorrell J.H."/>
            <person name="Metzker M.L."/>
            <person name="Naylor S.L."/>
            <person name="Kucherlapati R.S."/>
            <person name="Nelson D.L."/>
            <person name="Weinstock G.M."/>
            <person name="Sakaki Y."/>
            <person name="Fujiyama A."/>
            <person name="Hattori M."/>
            <person name="Yada T."/>
            <person name="Toyoda A."/>
            <person name="Itoh T."/>
            <person name="Kawagoe C."/>
            <person name="Watanabe H."/>
            <person name="Totoki Y."/>
            <person name="Taylor T."/>
            <person name="Weissenbach J."/>
            <person name="Heilig R."/>
            <person name="Saurin W."/>
            <person name="Artiguenave F."/>
            <person name="Brottier P."/>
            <person name="Bruls T."/>
            <person name="Pelletier E."/>
            <person name="Robert C."/>
            <person name="Wincker P."/>
            <person name="Smith D.R."/>
            <person name="Doucette-Stamm L."/>
            <person name="Rubenfield M."/>
            <person name="Weinstock K."/>
            <person name="Lee H.M."/>
            <person name="Dubois J."/>
            <person name="Rosenthal A."/>
            <person name="Platzer M."/>
            <person name="Nyakatura G."/>
            <person name="Taudien S."/>
            <person name="Rump A."/>
            <person name="Yang H."/>
            <person name="Yu J."/>
            <person name="Wang J."/>
            <person name="Huang G."/>
            <person name="Gu J."/>
            <person name="Hood L."/>
            <person name="Rowen L."/>
            <person name="Madan A."/>
            <person name="Qin S."/>
            <person name="Davis R.W."/>
            <person name="Federspiel N.A."/>
            <person name="Abola A.P."/>
            <person name="Proctor M.J."/>
            <person name="Myers R.M."/>
            <person name="Schmutz J."/>
            <person name="Dickson M."/>
            <person name="Grimwood J."/>
            <person name="Cox D.R."/>
            <person name="Olson M.V."/>
            <person name="Kaul R."/>
            <person name="Raymond C."/>
            <person name="Shimizu N."/>
            <person name="Kawasaki K."/>
            <person name="Minoshima S."/>
            <person name="Evans G.A."/>
            <person name="Athanasiou M."/>
            <person name="Schultz R."/>
            <person name="Roe B.A."/>
            <person name="Chen F."/>
            <person name="Pan H."/>
            <person name="Ramser J."/>
            <person name="Lehrach H."/>
            <person name="Reinhardt R."/>
            <person name="McCombie W.R."/>
            <person name="de la Bastide M."/>
            <person name="Dedhia N."/>
            <person name="Blocker H."/>
            <person name="Hornischer K."/>
            <person name="Nordsiek G."/>
            <person name="Agarwala R."/>
            <person name="Aravind L."/>
            <person name="Bailey J.A."/>
            <person name="Bateman A."/>
            <person name="Batzoglou S."/>
            <person name="Birney E."/>
            <person name="Bork P."/>
            <person name="Brown D.G."/>
            <person name="Burge C.B."/>
            <person name="Cerutti L."/>
            <person name="Chen H.C."/>
            <person name="Church D."/>
            <person name="Clamp M."/>
            <person name="Copley R.R."/>
            <person name="Doerks T."/>
            <person name="Eddy S.R."/>
            <person name="Eichler E.E."/>
            <person name="Furey T.S."/>
            <person name="Galagan J."/>
            <person name="Gilbert J.G."/>
            <person name="Harmon C."/>
            <person name="Hayashizaki Y."/>
            <person name="Haussler D."/>
            <person name="Hermjakob H."/>
            <person name="Hokamp K."/>
            <person name="Jang W."/>
            <person name="Johnson L.S."/>
            <person name="Jones T.A."/>
            <person name="Kasif S."/>
            <person name="Kaspryzk A."/>
            <person name="Kennedy S."/>
            <person name="Kent W.J."/>
            <person name="Kitts P."/>
            <person name="Koonin E.V."/>
            <person name="Korf I."/>
            <person name="Kulp D."/>
            <person name="Lancet D."/>
            <person name="Lowe T.M."/>
            <person name="McLysaght A."/>
            <person name="Mikkelsen T."/>
            <person name="Moran J.V."/>
            <person name="Mulder N."/>
            <person name="Pollara V.J."/>
            <person name="Ponting C.P."/>
            <person name="Schuler G."/>
            <person name="Schultz J."/>
            <person name="Slater G."/>
            <person name="Smit A.F."/>
            <person name="Stupka E."/>
            <person name="Szustakowski J."/>
            <person name="Thierry-Mieg D."/>
            <person name="Thierry-Mieg J."/>
            <person name="Wagner L."/>
            <person name="Wallis J."/>
            <person name="Wheeler R."/>
            <person name="Williams A."/>
            <person name="Wolf Y.I."/>
            <person name="Wolfe K.H."/>
            <person name="Yang S.P."/>
            <person name="Yeh R.F."/>
            <person name="Collins F."/>
            <person name="Guyer M.S."/>
            <person name="Peterson J."/>
            <person name="Felsenfeld A."/>
            <person name="Wetterstrand K.A."/>
            <person name="Patrinos A."/>
            <person name="Morgan M.J."/>
            <person name="de Jong P."/>
            <person name="Catanese J.J."/>
            <person name="Osoegawa K."/>
            <person name="Shizuya H."/>
            <person name="Choi S."/>
            <person name="Chen Y.J."/>
        </authorList>
    </citation>
    <scope>NUCLEOTIDE SEQUENCE [LARGE SCALE GENOMIC DNA]</scope>
</reference>
<feature type="compositionally biased region" description="Basic and acidic residues" evidence="1">
    <location>
        <begin position="26"/>
        <end position="35"/>
    </location>
</feature>
<keyword evidence="3" id="KW-1185">Reference proteome</keyword>
<dbReference type="VEuPathDB" id="HostDB:ENSG00000065328"/>
<dbReference type="AlphaFoldDB" id="C9J600"/>
<reference evidence="2 3" key="3">
    <citation type="journal article" date="2004" name="Nature">
        <title>Finishing the euchromatic sequence of the human genome.</title>
        <authorList>
            <consortium name="International Human Genome Sequencing Consortium"/>
        </authorList>
    </citation>
    <scope>NUCLEOTIDE SEQUENCE [LARGE SCALE GENOMIC DNA]</scope>
</reference>
<dbReference type="OrthoDB" id="273123at2759"/>
<dbReference type="Antibodypedia" id="11355">
    <property type="antibodies" value="151 antibodies from 25 providers"/>
</dbReference>
<keyword evidence="4 5" id="KW-1267">Proteomics identification</keyword>
<reference evidence="2" key="2">
    <citation type="journal article" date="2004" name="Nature">
        <title>The DNA sequence and comparative analysis of human chromosome 10.</title>
        <authorList>
            <person name="Deloukas P."/>
            <person name="Earthrowl M.E."/>
            <person name="Grafham D.V."/>
            <person name="Rubenfield M."/>
            <person name="French L."/>
            <person name="Steward C.A."/>
            <person name="Sims S.K."/>
            <person name="Jones M.C."/>
            <person name="Searle S."/>
            <person name="Scott C."/>
            <person name="Howe K."/>
            <person name="Hunt S.E."/>
            <person name="Andrews T.D."/>
            <person name="Gilbert J.G."/>
            <person name="Swarbreck D."/>
            <person name="Ashurst J.L."/>
            <person name="Taylor A."/>
            <person name="Battles J."/>
            <person name="Bird C.P."/>
            <person name="Ainscough R."/>
            <person name="Almeida J.P."/>
            <person name="Ashwell R.I."/>
            <person name="Ambrose K.D."/>
            <person name="Babbage A.K."/>
            <person name="Bagguley C.L."/>
            <person name="Bailey J."/>
            <person name="Banerjee R."/>
            <person name="Bates K."/>
            <person name="Beasley H."/>
            <person name="Bray-Allen S."/>
            <person name="Brown A.J."/>
            <person name="Brown J.Y."/>
            <person name="Burford D.C."/>
            <person name="Burrill W."/>
            <person name="Burton J."/>
            <person name="Cahill P."/>
            <person name="Camire D."/>
            <person name="Carter N.P."/>
            <person name="Chapman J.C."/>
            <person name="Clark S.Y."/>
            <person name="Clarke G."/>
            <person name="Clee C.M."/>
            <person name="Clegg S."/>
            <person name="Corby N."/>
            <person name="Coulson A."/>
            <person name="Dhami P."/>
            <person name="Dutta I."/>
            <person name="Dunn M."/>
            <person name="Faulkner L."/>
            <person name="Frankish A."/>
            <person name="Frankland J.A."/>
            <person name="Garner P."/>
            <person name="Garnett J."/>
            <person name="Gribble S."/>
            <person name="Griffiths C."/>
            <person name="Grocock R."/>
            <person name="Gustafson E."/>
            <person name="Hammond S."/>
            <person name="Harley J.L."/>
            <person name="Hart E."/>
            <person name="Heath P.D."/>
            <person name="Ho T.P."/>
            <person name="Hopkins B."/>
            <person name="Horne J."/>
            <person name="Howden P.J."/>
            <person name="Huckle E."/>
            <person name="Hynds C."/>
            <person name="Johnson C."/>
            <person name="Johnson D."/>
            <person name="Kana A."/>
            <person name="Kay M."/>
            <person name="Kimberley A.M."/>
            <person name="Kershaw J.K."/>
            <person name="Kokkinaki M."/>
            <person name="Laird G.K."/>
            <person name="Lawlor S."/>
            <person name="Lee H.M."/>
            <person name="Leongamornlert D.A."/>
            <person name="Laird G."/>
            <person name="Lloyd C."/>
            <person name="Lloyd D.M."/>
            <person name="Loveland J."/>
            <person name="Lovell J."/>
            <person name="McLaren S."/>
            <person name="McLay K.E."/>
            <person name="McMurray A."/>
            <person name="Mashreghi-Mohammadi M."/>
            <person name="Matthews L."/>
            <person name="Milne S."/>
            <person name="Nickerson T."/>
            <person name="Nguyen M."/>
            <person name="Overton-Larty E."/>
            <person name="Palmer S.A."/>
            <person name="Pearce A.V."/>
            <person name="Peck A.I."/>
            <person name="Pelan S."/>
            <person name="Phillimore B."/>
            <person name="Porter K."/>
            <person name="Rice C.M."/>
            <person name="Rogosin A."/>
            <person name="Ross M.T."/>
            <person name="Sarafidou T."/>
            <person name="Sehra H.K."/>
            <person name="Shownkeen R."/>
            <person name="Skuce C.D."/>
            <person name="Smith M."/>
            <person name="Standring L."/>
            <person name="Sycamore N."/>
            <person name="Tester J."/>
            <person name="Thorpe A."/>
            <person name="Torcasso W."/>
            <person name="Tracey A."/>
            <person name="Tromans A."/>
            <person name="Tsolas J."/>
            <person name="Wall M."/>
            <person name="Walsh J."/>
            <person name="Wang H."/>
            <person name="Weinstock K."/>
            <person name="West A.P."/>
            <person name="Willey D.L."/>
            <person name="Whitehead S.L."/>
            <person name="Wilming L."/>
            <person name="Wray P.W."/>
            <person name="Young L."/>
            <person name="Chen Y."/>
            <person name="Lovering R.C."/>
            <person name="Moschonas N.K."/>
            <person name="Siebert R."/>
            <person name="Fechtel K."/>
            <person name="Bentley D."/>
            <person name="Durbin R."/>
            <person name="Hubbard T."/>
            <person name="Doucette-Stamm L."/>
            <person name="Beck S."/>
            <person name="Smith D.R."/>
            <person name="Rogers J."/>
        </authorList>
    </citation>
    <scope>NUCLEOTIDE SEQUENCE [LARGE SCALE GENOMIC DNA]</scope>
</reference>
<dbReference type="SMR" id="C9J600"/>
<gene>
    <name evidence="2" type="primary">MCM10</name>
</gene>
<accession>C9J600</accession>
<feature type="region of interest" description="Disordered" evidence="1">
    <location>
        <begin position="1"/>
        <end position="35"/>
    </location>
</feature>
<dbReference type="Proteomes" id="UP000005640">
    <property type="component" value="Chromosome 10"/>
</dbReference>
<dbReference type="MassIVE" id="C9J600"/>
<reference evidence="2" key="5">
    <citation type="submission" date="2025-09" db="UniProtKB">
        <authorList>
            <consortium name="Ensembl"/>
        </authorList>
    </citation>
    <scope>IDENTIFICATION</scope>
</reference>
<dbReference type="ProteomicsDB" id="8687"/>
<dbReference type="Ensembl" id="ENST00000479669.5">
    <property type="protein sequence ID" value="ENSP00000417094.1"/>
    <property type="gene ID" value="ENSG00000065328.17"/>
</dbReference>
<dbReference type="Gene3D" id="1.20.5.420">
    <property type="entry name" value="Immunoglobulin FC, subunit C"/>
    <property type="match status" value="1"/>
</dbReference>
<proteinExistence type="evidence at protein level"/>
<dbReference type="UCSC" id="uc057rtn.1">
    <property type="organism name" value="human"/>
</dbReference>
<feature type="non-terminal residue" evidence="2">
    <location>
        <position position="69"/>
    </location>
</feature>
<dbReference type="OMA" id="YKMPCKA"/>
<dbReference type="HOGENOM" id="CLU_2782421_0_0_1"/>
<feature type="compositionally biased region" description="Acidic residues" evidence="1">
    <location>
        <begin position="1"/>
        <end position="10"/>
    </location>
</feature>
<dbReference type="Ensembl" id="ENST00000479669.5">
    <property type="protein sequence ID" value="ENSP00000417094.1"/>
    <property type="gene ID" value="ENSG00000065328.18"/>
</dbReference>
<dbReference type="Bgee" id="ENSG00000065328">
    <property type="expression patterns" value="Expressed in secondary oocyte and 117 other cell types or tissues"/>
</dbReference>
<evidence type="ECO:0000313" key="2">
    <source>
        <dbReference type="Ensembl" id="ENSP00000417094.1"/>
    </source>
</evidence>
<dbReference type="FunFam" id="1.20.5.420:FF:000006">
    <property type="entry name" value="Minichromosome maintenance 10 replication initiation factor"/>
    <property type="match status" value="1"/>
</dbReference>
<dbReference type="HGNC" id="HGNC:18043">
    <property type="gene designation" value="MCM10"/>
</dbReference>
<reference evidence="2" key="4">
    <citation type="submission" date="2025-08" db="UniProtKB">
        <authorList>
            <consortium name="Ensembl"/>
        </authorList>
    </citation>
    <scope>IDENTIFICATION</scope>
</reference>
<dbReference type="OpenTargets" id="ENSG00000065328"/>
<dbReference type="EMBL" id="AL355355">
    <property type="status" value="NOT_ANNOTATED_CDS"/>
    <property type="molecule type" value="Genomic_DNA"/>
</dbReference>
<evidence type="ECO:0000256" key="1">
    <source>
        <dbReference type="SAM" id="MobiDB-lite"/>
    </source>
</evidence>
<sequence>MEDLTDEEEVPASQSTENRVLPAPAPRREKTNEELQEELRNLQEQMKALQEQLKVTTIKQTASPARLQK</sequence>
<evidence type="ECO:0007829" key="5">
    <source>
        <dbReference type="ProteomicsDB" id="C9J600"/>
    </source>
</evidence>
<dbReference type="GeneTree" id="ENSGT00390000007134"/>
<protein>
    <submittedName>
        <fullName evidence="2">Minichromosome maintenance 10 replication initiation factor</fullName>
    </submittedName>
</protein>
<evidence type="ECO:0000313" key="3">
    <source>
        <dbReference type="Proteomes" id="UP000005640"/>
    </source>
</evidence>
<evidence type="ECO:0007829" key="4">
    <source>
        <dbReference type="PeptideAtlas" id="C9J600"/>
    </source>
</evidence>
<organism evidence="2 3">
    <name type="scientific">Homo sapiens</name>
    <name type="common">Human</name>
    <dbReference type="NCBI Taxonomy" id="9606"/>
    <lineage>
        <taxon>Eukaryota</taxon>
        <taxon>Metazoa</taxon>
        <taxon>Chordata</taxon>
        <taxon>Craniata</taxon>
        <taxon>Vertebrata</taxon>
        <taxon>Euteleostomi</taxon>
        <taxon>Mammalia</taxon>
        <taxon>Eutheria</taxon>
        <taxon>Euarchontoglires</taxon>
        <taxon>Primates</taxon>
        <taxon>Haplorrhini</taxon>
        <taxon>Catarrhini</taxon>
        <taxon>Hominidae</taxon>
        <taxon>Homo</taxon>
    </lineage>
</organism>
<dbReference type="ExpressionAtlas" id="C9J600">
    <property type="expression patterns" value="baseline and differential"/>
</dbReference>